<feature type="region of interest" description="Disordered" evidence="2">
    <location>
        <begin position="51"/>
        <end position="74"/>
    </location>
</feature>
<dbReference type="STRING" id="3068.D8UKJ1"/>
<dbReference type="GO" id="GO:0015074">
    <property type="term" value="P:DNA integration"/>
    <property type="evidence" value="ECO:0007669"/>
    <property type="project" value="InterPro"/>
</dbReference>
<evidence type="ECO:0000256" key="2">
    <source>
        <dbReference type="SAM" id="MobiDB-lite"/>
    </source>
</evidence>
<dbReference type="GO" id="GO:0003677">
    <property type="term" value="F:DNA binding"/>
    <property type="evidence" value="ECO:0007669"/>
    <property type="project" value="InterPro"/>
</dbReference>
<dbReference type="Gene3D" id="1.10.443.10">
    <property type="entry name" value="Intergrase catalytic core"/>
    <property type="match status" value="1"/>
</dbReference>
<gene>
    <name evidence="3" type="ORF">VOLCADRAFT_100577</name>
</gene>
<dbReference type="PANTHER" id="PTHR34605:SF4">
    <property type="entry name" value="DNA ADENINE METHYLTRANSFERASE"/>
    <property type="match status" value="1"/>
</dbReference>
<feature type="compositionally biased region" description="Pro residues" evidence="2">
    <location>
        <begin position="332"/>
        <end position="352"/>
    </location>
</feature>
<dbReference type="eggNOG" id="ENOG502S7JV">
    <property type="taxonomic scope" value="Eukaryota"/>
</dbReference>
<organism evidence="4">
    <name type="scientific">Volvox carteri f. nagariensis</name>
    <dbReference type="NCBI Taxonomy" id="3068"/>
    <lineage>
        <taxon>Eukaryota</taxon>
        <taxon>Viridiplantae</taxon>
        <taxon>Chlorophyta</taxon>
        <taxon>core chlorophytes</taxon>
        <taxon>Chlorophyceae</taxon>
        <taxon>CS clade</taxon>
        <taxon>Chlamydomonadales</taxon>
        <taxon>Volvocaceae</taxon>
        <taxon>Volvox</taxon>
    </lineage>
</organism>
<dbReference type="SUPFAM" id="SSF56349">
    <property type="entry name" value="DNA breaking-rejoining enzymes"/>
    <property type="match status" value="1"/>
</dbReference>
<dbReference type="AlphaFoldDB" id="D8UKJ1"/>
<dbReference type="OrthoDB" id="542329at2759"/>
<dbReference type="GO" id="GO:0006310">
    <property type="term" value="P:DNA recombination"/>
    <property type="evidence" value="ECO:0007669"/>
    <property type="project" value="UniProtKB-KW"/>
</dbReference>
<feature type="region of interest" description="Disordered" evidence="2">
    <location>
        <begin position="308"/>
        <end position="363"/>
    </location>
</feature>
<sequence length="690" mass="74927">MLLGIRMLQVASGEIREDCVMGHGSLVHQKSTGEGKKPAWRLPLPLLDRNGWSSRSQENHQKAKFPPSISAKPPNPAVQTCLSSLEGTGIYVQIIIRIIKDLGPFLLIVSKKRRRDDRAALEQADEIRADFMANEQKVPRDMIGHRLQAFTGFHLGLQIIRSYLDAGCYEKAAEWTDRLQLRAEIGIVATHQLASEPRVGLTAADHCFNNIIDTRVPKGKKAEALVRKQKVWALLTARVAIAVVADRAAAATGVAASVEVMTTVEVVMQSAMIAVIAMAMATAAAKLGVEALSRSGLVEDVQRRNTSQFKGQHLLGQPCGPPAAAPDDMPAPKQPAPGPVPARRPNLDPAPVPASLATHRKQPARSAVAPEVWAARQLPRSIYDTLGEVVTLYLLSLLNSSKEDKVGPGQVRTASAAISSYFRLVGRAPPTEHPACSIIRDLAEKQLQGRKLEHDALEPADITVLARLVGGLEPPLDQLMTVTAITVMFTGFFRFDNAAEISVHEDLLVITAAGMDVFIPRSKTDQQRQGHWVPIAHVGGAACPVGLMERLLTLGRYKRRPDTPDEDVGPLLWPVQWNRAGRYLSGPLTGTAAQPIHSLSYPAFCHRLNKTLQAAGITRCITAHSMRIGGNSTSSTAADRGVPADLHKAHGRWRSDTMVQHYTWRDGEAKLSVSRSLGLASEQMSLRSAV</sequence>
<dbReference type="InParanoid" id="D8UKJ1"/>
<name>D8UKJ1_VOLCA</name>
<dbReference type="PANTHER" id="PTHR34605">
    <property type="entry name" value="PHAGE_INTEGRASE DOMAIN-CONTAINING PROTEIN"/>
    <property type="match status" value="1"/>
</dbReference>
<accession>D8UKJ1</accession>
<reference evidence="3 4" key="1">
    <citation type="journal article" date="2010" name="Science">
        <title>Genomic analysis of organismal complexity in the multicellular green alga Volvox carteri.</title>
        <authorList>
            <person name="Prochnik S.E."/>
            <person name="Umen J."/>
            <person name="Nedelcu A.M."/>
            <person name="Hallmann A."/>
            <person name="Miller S.M."/>
            <person name="Nishii I."/>
            <person name="Ferris P."/>
            <person name="Kuo A."/>
            <person name="Mitros T."/>
            <person name="Fritz-Laylin L.K."/>
            <person name="Hellsten U."/>
            <person name="Chapman J."/>
            <person name="Simakov O."/>
            <person name="Rensing S.A."/>
            <person name="Terry A."/>
            <person name="Pangilinan J."/>
            <person name="Kapitonov V."/>
            <person name="Jurka J."/>
            <person name="Salamov A."/>
            <person name="Shapiro H."/>
            <person name="Schmutz J."/>
            <person name="Grimwood J."/>
            <person name="Lindquist E."/>
            <person name="Lucas S."/>
            <person name="Grigoriev I.V."/>
            <person name="Schmitt R."/>
            <person name="Kirk D."/>
            <person name="Rokhsar D.S."/>
        </authorList>
    </citation>
    <scope>NUCLEOTIDE SEQUENCE [LARGE SCALE GENOMIC DNA]</scope>
    <source>
        <strain evidence="4">f. Nagariensis / Eve</strain>
    </source>
</reference>
<dbReference type="RefSeq" id="XP_002959170.1">
    <property type="nucleotide sequence ID" value="XM_002959124.1"/>
</dbReference>
<evidence type="ECO:0000256" key="1">
    <source>
        <dbReference type="ARBA" id="ARBA00023172"/>
    </source>
</evidence>
<evidence type="ECO:0000313" key="4">
    <source>
        <dbReference type="Proteomes" id="UP000001058"/>
    </source>
</evidence>
<proteinExistence type="predicted"/>
<dbReference type="Proteomes" id="UP000001058">
    <property type="component" value="Unassembled WGS sequence"/>
</dbReference>
<keyword evidence="1" id="KW-0233">DNA recombination</keyword>
<dbReference type="KEGG" id="vcn:VOLCADRAFT_100577"/>
<dbReference type="InterPro" id="IPR052925">
    <property type="entry name" value="Phage_Integrase-like_Recomb"/>
</dbReference>
<dbReference type="InterPro" id="IPR013762">
    <property type="entry name" value="Integrase-like_cat_sf"/>
</dbReference>
<dbReference type="EMBL" id="GL378448">
    <property type="protein sequence ID" value="EFJ39760.1"/>
    <property type="molecule type" value="Genomic_DNA"/>
</dbReference>
<dbReference type="GeneID" id="9626076"/>
<protein>
    <recommendedName>
        <fullName evidence="5">Tyr recombinase domain-containing protein</fullName>
    </recommendedName>
</protein>
<dbReference type="InterPro" id="IPR011010">
    <property type="entry name" value="DNA_brk_join_enz"/>
</dbReference>
<evidence type="ECO:0000313" key="3">
    <source>
        <dbReference type="EMBL" id="EFJ39760.1"/>
    </source>
</evidence>
<keyword evidence="4" id="KW-1185">Reference proteome</keyword>
<evidence type="ECO:0008006" key="5">
    <source>
        <dbReference type="Google" id="ProtNLM"/>
    </source>
</evidence>